<evidence type="ECO:0000313" key="1">
    <source>
        <dbReference type="EMBL" id="SKC55118.1"/>
    </source>
</evidence>
<dbReference type="Proteomes" id="UP000190961">
    <property type="component" value="Unassembled WGS sequence"/>
</dbReference>
<dbReference type="STRING" id="688867.SAMN05660236_1508"/>
<name>A0A1T5JVB1_9BACT</name>
<sequence length="173" mass="20811">MKRKILILYFVFCVLLLVTILYSVREVVVKKSDLELLDEYGMKYNSKRHAYNIPLLEKNWIVHEIDSSHIFWSDVQRRVDKIEPFHLYKITFLKSGNIYNEKDAFHFETDGGTAYRLMIWNYFNDRSLDSVQFRLITYFKNQYPPSETMVITKEKADSIMFNWKQLSKSLNLE</sequence>
<dbReference type="AlphaFoldDB" id="A0A1T5JVB1"/>
<accession>A0A1T5JVB1</accession>
<protein>
    <submittedName>
        <fullName evidence="1">Uncharacterized protein</fullName>
    </submittedName>
</protein>
<dbReference type="EMBL" id="FUZU01000001">
    <property type="protein sequence ID" value="SKC55118.1"/>
    <property type="molecule type" value="Genomic_DNA"/>
</dbReference>
<keyword evidence="2" id="KW-1185">Reference proteome</keyword>
<organism evidence="1 2">
    <name type="scientific">Ohtaekwangia koreensis</name>
    <dbReference type="NCBI Taxonomy" id="688867"/>
    <lineage>
        <taxon>Bacteria</taxon>
        <taxon>Pseudomonadati</taxon>
        <taxon>Bacteroidota</taxon>
        <taxon>Cytophagia</taxon>
        <taxon>Cytophagales</taxon>
        <taxon>Fulvivirgaceae</taxon>
        <taxon>Ohtaekwangia</taxon>
    </lineage>
</organism>
<reference evidence="1 2" key="1">
    <citation type="submission" date="2017-02" db="EMBL/GenBank/DDBJ databases">
        <authorList>
            <person name="Peterson S.W."/>
        </authorList>
    </citation>
    <scope>NUCLEOTIDE SEQUENCE [LARGE SCALE GENOMIC DNA]</scope>
    <source>
        <strain evidence="1 2">DSM 25262</strain>
    </source>
</reference>
<gene>
    <name evidence="1" type="ORF">SAMN05660236_1508</name>
</gene>
<evidence type="ECO:0000313" key="2">
    <source>
        <dbReference type="Proteomes" id="UP000190961"/>
    </source>
</evidence>
<proteinExistence type="predicted"/>